<dbReference type="AlphaFoldDB" id="A0A8S0UC00"/>
<organism evidence="1 2">
    <name type="scientific">Olea europaea subsp. europaea</name>
    <dbReference type="NCBI Taxonomy" id="158383"/>
    <lineage>
        <taxon>Eukaryota</taxon>
        <taxon>Viridiplantae</taxon>
        <taxon>Streptophyta</taxon>
        <taxon>Embryophyta</taxon>
        <taxon>Tracheophyta</taxon>
        <taxon>Spermatophyta</taxon>
        <taxon>Magnoliopsida</taxon>
        <taxon>eudicotyledons</taxon>
        <taxon>Gunneridae</taxon>
        <taxon>Pentapetalae</taxon>
        <taxon>asterids</taxon>
        <taxon>lamiids</taxon>
        <taxon>Lamiales</taxon>
        <taxon>Oleaceae</taxon>
        <taxon>Oleeae</taxon>
        <taxon>Olea</taxon>
    </lineage>
</organism>
<proteinExistence type="predicted"/>
<sequence length="164" mass="18847">MHECYRVSTYMNCYKNIINPINGIKLWRQVDAPPIKPPEWFVPKKGRKQKKRRRQVEEYVITHSGSKVKLNKKGTVMIACSLCGEIGHNKRYHQKANATHEDFSCGAVDHTHEGSLRDVRSERLRVKLMYRRQLGMHPSEMQPPEQSSNSLFMPTLGIGLTSAA</sequence>
<evidence type="ECO:0000313" key="1">
    <source>
        <dbReference type="EMBL" id="CAA3016803.1"/>
    </source>
</evidence>
<comment type="caution">
    <text evidence="1">The sequence shown here is derived from an EMBL/GenBank/DDBJ whole genome shotgun (WGS) entry which is preliminary data.</text>
</comment>
<gene>
    <name evidence="1" type="ORF">OLEA9_A077279</name>
</gene>
<dbReference type="OrthoDB" id="1939383at2759"/>
<dbReference type="Proteomes" id="UP000594638">
    <property type="component" value="Unassembled WGS sequence"/>
</dbReference>
<dbReference type="EMBL" id="CACTIH010007647">
    <property type="protein sequence ID" value="CAA3016803.1"/>
    <property type="molecule type" value="Genomic_DNA"/>
</dbReference>
<name>A0A8S0UC00_OLEEU</name>
<evidence type="ECO:0000313" key="2">
    <source>
        <dbReference type="Proteomes" id="UP000594638"/>
    </source>
</evidence>
<keyword evidence="2" id="KW-1185">Reference proteome</keyword>
<accession>A0A8S0UC00</accession>
<protein>
    <submittedName>
        <fullName evidence="1">Uncharacterized protein</fullName>
    </submittedName>
</protein>
<reference evidence="1 2" key="1">
    <citation type="submission" date="2019-12" db="EMBL/GenBank/DDBJ databases">
        <authorList>
            <person name="Alioto T."/>
            <person name="Alioto T."/>
            <person name="Gomez Garrido J."/>
        </authorList>
    </citation>
    <scope>NUCLEOTIDE SEQUENCE [LARGE SCALE GENOMIC DNA]</scope>
</reference>
<dbReference type="Gramene" id="OE9A077279T1">
    <property type="protein sequence ID" value="OE9A077279C1"/>
    <property type="gene ID" value="OE9A077279"/>
</dbReference>